<keyword evidence="5 13" id="KW-0227">DNA damage</keyword>
<feature type="domain" description="Peptidase S24/S26A/S26B/S26C" evidence="16">
    <location>
        <begin position="154"/>
        <end position="269"/>
    </location>
</feature>
<dbReference type="InterPro" id="IPR036286">
    <property type="entry name" value="LexA/Signal_pep-like_sf"/>
</dbReference>
<evidence type="ECO:0000256" key="11">
    <source>
        <dbReference type="ARBA" id="ARBA00023204"/>
    </source>
</evidence>
<dbReference type="EMBL" id="JABGBO010000002">
    <property type="protein sequence ID" value="NOL49050.1"/>
    <property type="molecule type" value="Genomic_DNA"/>
</dbReference>
<keyword evidence="8 13" id="KW-0805">Transcription regulation</keyword>
<feature type="site" description="Cleavage; by autolysis" evidence="13">
    <location>
        <begin position="161"/>
        <end position="162"/>
    </location>
</feature>
<dbReference type="SUPFAM" id="SSF46785">
    <property type="entry name" value="Winged helix' DNA-binding domain"/>
    <property type="match status" value="1"/>
</dbReference>
<dbReference type="NCBIfam" id="TIGR00498">
    <property type="entry name" value="lexA"/>
    <property type="match status" value="1"/>
</dbReference>
<feature type="compositionally biased region" description="Polar residues" evidence="15">
    <location>
        <begin position="102"/>
        <end position="111"/>
    </location>
</feature>
<dbReference type="GO" id="GO:0006508">
    <property type="term" value="P:proteolysis"/>
    <property type="evidence" value="ECO:0007669"/>
    <property type="project" value="InterPro"/>
</dbReference>
<dbReference type="Pfam" id="PF01726">
    <property type="entry name" value="LexA_DNA_bind"/>
    <property type="match status" value="1"/>
</dbReference>
<comment type="function">
    <text evidence="13">Represses a number of genes involved in the response to DNA damage (SOS response), including recA and lexA. In the presence of single-stranded DNA, RecA interacts with LexA causing an autocatalytic cleavage which disrupts the DNA-binding part of LexA, leading to derepression of the SOS regulon and eventually DNA repair.</text>
</comment>
<dbReference type="FunFam" id="1.10.10.10:FF:000009">
    <property type="entry name" value="LexA repressor"/>
    <property type="match status" value="1"/>
</dbReference>
<dbReference type="Gene3D" id="1.10.10.10">
    <property type="entry name" value="Winged helix-like DNA-binding domain superfamily/Winged helix DNA-binding domain"/>
    <property type="match status" value="1"/>
</dbReference>
<dbReference type="InterPro" id="IPR006197">
    <property type="entry name" value="Peptidase_S24_LexA"/>
</dbReference>
<accession>A0A7Y4P5T3</accession>
<keyword evidence="3 13" id="KW-0678">Repressor</keyword>
<reference evidence="18 19" key="1">
    <citation type="submission" date="2020-05" db="EMBL/GenBank/DDBJ databases">
        <authorList>
            <person name="Niu N."/>
        </authorList>
    </citation>
    <scope>NUCLEOTIDE SEQUENCE [LARGE SCALE GENOMIC DNA]</scope>
    <source>
        <strain evidence="18 19">LMG10982</strain>
    </source>
</reference>
<dbReference type="Pfam" id="PF00717">
    <property type="entry name" value="Peptidase_S24"/>
    <property type="match status" value="1"/>
</dbReference>
<comment type="caution">
    <text evidence="18">The sequence shown here is derived from an EMBL/GenBank/DDBJ whole genome shotgun (WGS) entry which is preliminary data.</text>
</comment>
<dbReference type="GO" id="GO:0009432">
    <property type="term" value="P:SOS response"/>
    <property type="evidence" value="ECO:0007669"/>
    <property type="project" value="UniProtKB-UniRule"/>
</dbReference>
<evidence type="ECO:0000313" key="19">
    <source>
        <dbReference type="Proteomes" id="UP000541421"/>
    </source>
</evidence>
<dbReference type="FunFam" id="2.10.109.10:FF:000001">
    <property type="entry name" value="LexA repressor"/>
    <property type="match status" value="1"/>
</dbReference>
<evidence type="ECO:0000256" key="4">
    <source>
        <dbReference type="ARBA" id="ARBA00022705"/>
    </source>
</evidence>
<name>A0A7Y4P5T3_9BURK</name>
<comment type="catalytic activity">
    <reaction evidence="13">
        <text>Hydrolysis of Ala-|-Gly bond in repressor LexA.</text>
        <dbReference type="EC" id="3.4.21.88"/>
    </reaction>
</comment>
<evidence type="ECO:0000313" key="18">
    <source>
        <dbReference type="EMBL" id="NOL49050.1"/>
    </source>
</evidence>
<dbReference type="InterPro" id="IPR006200">
    <property type="entry name" value="LexA"/>
</dbReference>
<evidence type="ECO:0000259" key="16">
    <source>
        <dbReference type="Pfam" id="PF00717"/>
    </source>
</evidence>
<keyword evidence="10 13" id="KW-0804">Transcription</keyword>
<dbReference type="RefSeq" id="WP_171588011.1">
    <property type="nucleotide sequence ID" value="NZ_JABGBO010000002.1"/>
</dbReference>
<comment type="similarity">
    <text evidence="1 13 14">Belongs to the peptidase S24 family.</text>
</comment>
<evidence type="ECO:0000256" key="12">
    <source>
        <dbReference type="ARBA" id="ARBA00023236"/>
    </source>
</evidence>
<keyword evidence="4 13" id="KW-0235">DNA replication</keyword>
<dbReference type="HAMAP" id="MF_00015">
    <property type="entry name" value="LexA"/>
    <property type="match status" value="1"/>
</dbReference>
<feature type="region of interest" description="Disordered" evidence="15">
    <location>
        <begin position="85"/>
        <end position="116"/>
    </location>
</feature>
<keyword evidence="7 13" id="KW-0068">Autocatalytic cleavage</keyword>
<dbReference type="SUPFAM" id="SSF51306">
    <property type="entry name" value="LexA/Signal peptidase"/>
    <property type="match status" value="1"/>
</dbReference>
<dbReference type="Proteomes" id="UP000541421">
    <property type="component" value="Unassembled WGS sequence"/>
</dbReference>
<dbReference type="AlphaFoldDB" id="A0A7Y4P5T3"/>
<dbReference type="GO" id="GO:0003677">
    <property type="term" value="F:DNA binding"/>
    <property type="evidence" value="ECO:0007669"/>
    <property type="project" value="UniProtKB-UniRule"/>
</dbReference>
<dbReference type="InterPro" id="IPR015927">
    <property type="entry name" value="Peptidase_S24_S26A/B/C"/>
</dbReference>
<dbReference type="GO" id="GO:0004252">
    <property type="term" value="F:serine-type endopeptidase activity"/>
    <property type="evidence" value="ECO:0007669"/>
    <property type="project" value="UniProtKB-UniRule"/>
</dbReference>
<dbReference type="InterPro" id="IPR039418">
    <property type="entry name" value="LexA-like"/>
</dbReference>
<evidence type="ECO:0000256" key="8">
    <source>
        <dbReference type="ARBA" id="ARBA00023015"/>
    </source>
</evidence>
<evidence type="ECO:0000256" key="9">
    <source>
        <dbReference type="ARBA" id="ARBA00023125"/>
    </source>
</evidence>
<sequence length="279" mass="30322">MSTKLTSRQLEVLTMIKNTIEQTGIPPTRVEIAAALGFRSPNAAEDHIKALTRKGAITVTPGSSRGIKLNHETIAEYFPHVTTPTDHNTSTIDGASHHALSPTLQSPSSLGATSVHASTSHSTLTQVAKSVSRRTSEVTQQITNNIRDLRLSLPVVGRVAAGIPINAIEQHETTLQLDPALFASTPDYLLRVKGESMKDVGILDGDLLAVKKTTSVRNGQIVIARIEDDVTVKRFHRQGNVITLFPENADFKPIIVDNSQHFEIEGIAVGLIRPDTMWH</sequence>
<feature type="DNA-binding region" description="H-T-H motif" evidence="13">
    <location>
        <begin position="29"/>
        <end position="49"/>
    </location>
</feature>
<feature type="domain" description="LexA repressor DNA-binding" evidence="17">
    <location>
        <begin position="3"/>
        <end position="66"/>
    </location>
</feature>
<evidence type="ECO:0000256" key="14">
    <source>
        <dbReference type="RuleBase" id="RU003991"/>
    </source>
</evidence>
<organism evidence="18 19">
    <name type="scientific">Pelistega europaea</name>
    <dbReference type="NCBI Taxonomy" id="106147"/>
    <lineage>
        <taxon>Bacteria</taxon>
        <taxon>Pseudomonadati</taxon>
        <taxon>Pseudomonadota</taxon>
        <taxon>Betaproteobacteria</taxon>
        <taxon>Burkholderiales</taxon>
        <taxon>Alcaligenaceae</taxon>
        <taxon>Pelistega</taxon>
    </lineage>
</organism>
<dbReference type="GO" id="GO:0006260">
    <property type="term" value="P:DNA replication"/>
    <property type="evidence" value="ECO:0007669"/>
    <property type="project" value="UniProtKB-UniRule"/>
</dbReference>
<evidence type="ECO:0000256" key="6">
    <source>
        <dbReference type="ARBA" id="ARBA00022801"/>
    </source>
</evidence>
<protein>
    <recommendedName>
        <fullName evidence="13">LexA repressor</fullName>
        <ecNumber evidence="13">3.4.21.88</ecNumber>
    </recommendedName>
</protein>
<dbReference type="Gene3D" id="2.10.109.10">
    <property type="entry name" value="Umud Fragment, subunit A"/>
    <property type="match status" value="1"/>
</dbReference>
<gene>
    <name evidence="13 18" type="primary">lexA</name>
    <name evidence="18" type="ORF">HKX40_02685</name>
</gene>
<evidence type="ECO:0000256" key="13">
    <source>
        <dbReference type="HAMAP-Rule" id="MF_00015"/>
    </source>
</evidence>
<evidence type="ECO:0000256" key="1">
    <source>
        <dbReference type="ARBA" id="ARBA00007484"/>
    </source>
</evidence>
<proteinExistence type="inferred from homology"/>
<dbReference type="PRINTS" id="PR00726">
    <property type="entry name" value="LEXASERPTASE"/>
</dbReference>
<dbReference type="GO" id="GO:0006281">
    <property type="term" value="P:DNA repair"/>
    <property type="evidence" value="ECO:0007669"/>
    <property type="project" value="UniProtKB-UniRule"/>
</dbReference>
<dbReference type="InterPro" id="IPR006199">
    <property type="entry name" value="LexA_DNA-bd_dom"/>
</dbReference>
<keyword evidence="6 13" id="KW-0378">Hydrolase</keyword>
<evidence type="ECO:0000256" key="2">
    <source>
        <dbReference type="ARBA" id="ARBA00011738"/>
    </source>
</evidence>
<dbReference type="PANTHER" id="PTHR33516">
    <property type="entry name" value="LEXA REPRESSOR"/>
    <property type="match status" value="1"/>
</dbReference>
<keyword evidence="19" id="KW-1185">Reference proteome</keyword>
<dbReference type="EC" id="3.4.21.88" evidence="13"/>
<evidence type="ECO:0000256" key="5">
    <source>
        <dbReference type="ARBA" id="ARBA00022763"/>
    </source>
</evidence>
<dbReference type="CDD" id="cd06529">
    <property type="entry name" value="S24_LexA-like"/>
    <property type="match status" value="1"/>
</dbReference>
<keyword evidence="9 13" id="KW-0238">DNA-binding</keyword>
<feature type="active site" description="For autocatalytic cleavage activity" evidence="13">
    <location>
        <position position="196"/>
    </location>
</feature>
<evidence type="ECO:0000256" key="7">
    <source>
        <dbReference type="ARBA" id="ARBA00022813"/>
    </source>
</evidence>
<dbReference type="GO" id="GO:0045892">
    <property type="term" value="P:negative regulation of DNA-templated transcription"/>
    <property type="evidence" value="ECO:0007669"/>
    <property type="project" value="UniProtKB-UniRule"/>
</dbReference>
<evidence type="ECO:0000256" key="10">
    <source>
        <dbReference type="ARBA" id="ARBA00023163"/>
    </source>
</evidence>
<comment type="subunit">
    <text evidence="2 13">Homodimer.</text>
</comment>
<keyword evidence="12 13" id="KW-0742">SOS response</keyword>
<dbReference type="InterPro" id="IPR036388">
    <property type="entry name" value="WH-like_DNA-bd_sf"/>
</dbReference>
<feature type="active site" description="For autocatalytic cleavage activity" evidence="13">
    <location>
        <position position="233"/>
    </location>
</feature>
<evidence type="ECO:0000259" key="17">
    <source>
        <dbReference type="Pfam" id="PF01726"/>
    </source>
</evidence>
<dbReference type="PANTHER" id="PTHR33516:SF2">
    <property type="entry name" value="LEXA REPRESSOR-RELATED"/>
    <property type="match status" value="1"/>
</dbReference>
<evidence type="ECO:0000256" key="15">
    <source>
        <dbReference type="SAM" id="MobiDB-lite"/>
    </source>
</evidence>
<dbReference type="InterPro" id="IPR036390">
    <property type="entry name" value="WH_DNA-bd_sf"/>
</dbReference>
<keyword evidence="11 13" id="KW-0234">DNA repair</keyword>
<evidence type="ECO:0000256" key="3">
    <source>
        <dbReference type="ARBA" id="ARBA00022491"/>
    </source>
</evidence>
<dbReference type="InterPro" id="IPR050077">
    <property type="entry name" value="LexA_repressor"/>
</dbReference>